<dbReference type="KEGG" id="nte:NEUTE1DRAFT136925"/>
<dbReference type="RefSeq" id="XP_009850091.1">
    <property type="nucleotide sequence ID" value="XM_009851789.1"/>
</dbReference>
<name>F8MJ57_NEUT8</name>
<protein>
    <submittedName>
        <fullName evidence="1">Uncharacterized protein</fullName>
    </submittedName>
</protein>
<dbReference type="VEuPathDB" id="FungiDB:NEUTE1DRAFT_136925"/>
<organism evidence="1 2">
    <name type="scientific">Neurospora tetrasperma (strain FGSC 2508 / ATCC MYA-4615 / P0657)</name>
    <dbReference type="NCBI Taxonomy" id="510951"/>
    <lineage>
        <taxon>Eukaryota</taxon>
        <taxon>Fungi</taxon>
        <taxon>Dikarya</taxon>
        <taxon>Ascomycota</taxon>
        <taxon>Pezizomycotina</taxon>
        <taxon>Sordariomycetes</taxon>
        <taxon>Sordariomycetidae</taxon>
        <taxon>Sordariales</taxon>
        <taxon>Sordariaceae</taxon>
        <taxon>Neurospora</taxon>
    </lineage>
</organism>
<dbReference type="HOGENOM" id="CLU_2264466_0_0_1"/>
<evidence type="ECO:0000313" key="2">
    <source>
        <dbReference type="Proteomes" id="UP000008065"/>
    </source>
</evidence>
<reference evidence="2" key="1">
    <citation type="journal article" date="2011" name="Genetics">
        <title>Massive changes in genome architecture accompany the transition to self-fertility in the filamentous fungus Neurospora tetrasperma.</title>
        <authorList>
            <person name="Ellison C.E."/>
            <person name="Stajich J.E."/>
            <person name="Jacobson D.J."/>
            <person name="Natvig D.O."/>
            <person name="Lapidus A."/>
            <person name="Foster B."/>
            <person name="Aerts A."/>
            <person name="Riley R."/>
            <person name="Lindquist E.A."/>
            <person name="Grigoriev I.V."/>
            <person name="Taylor J.W."/>
        </authorList>
    </citation>
    <scope>NUCLEOTIDE SEQUENCE [LARGE SCALE GENOMIC DNA]</scope>
    <source>
        <strain evidence="2">FGSC 2508 / P0657</strain>
    </source>
</reference>
<proteinExistence type="predicted"/>
<dbReference type="Proteomes" id="UP000008065">
    <property type="component" value="Unassembled WGS sequence"/>
</dbReference>
<keyword evidence="2" id="KW-1185">Reference proteome</keyword>
<sequence>MTQANKSFCSILEVINDLLNAHQAHPLSSQHYVVYRVSTQPRVPIPPMQQVISLLEVAYYGIYSALLLATKNGEVQGQRPRWLSTEFTSFTAYNLKLSCFAPS</sequence>
<gene>
    <name evidence="1" type="ORF">NEUTE1DRAFT_136925</name>
</gene>
<accession>F8MJ57</accession>
<evidence type="ECO:0000313" key="1">
    <source>
        <dbReference type="EMBL" id="EGO59901.1"/>
    </source>
</evidence>
<dbReference type="GeneID" id="20825968"/>
<dbReference type="EMBL" id="GL891303">
    <property type="protein sequence ID" value="EGO59901.1"/>
    <property type="molecule type" value="Genomic_DNA"/>
</dbReference>
<dbReference type="AlphaFoldDB" id="F8MJ57"/>